<dbReference type="InterPro" id="IPR057634">
    <property type="entry name" value="PAH_ZNF598/HEL2"/>
</dbReference>
<comment type="caution">
    <text evidence="15">The sequence shown here is derived from an EMBL/GenBank/DDBJ whole genome shotgun (WGS) entry which is preliminary data.</text>
</comment>
<dbReference type="InParanoid" id="A0A1C7NMW9"/>
<feature type="region of interest" description="Disordered" evidence="13">
    <location>
        <begin position="298"/>
        <end position="402"/>
    </location>
</feature>
<name>A0A1C7NMW9_9FUNG</name>
<dbReference type="GO" id="GO:0016567">
    <property type="term" value="P:protein ubiquitination"/>
    <property type="evidence" value="ECO:0007669"/>
    <property type="project" value="TreeGrafter"/>
</dbReference>
<dbReference type="PANTHER" id="PTHR22938">
    <property type="entry name" value="ZINC FINGER PROTEIN 598"/>
    <property type="match status" value="1"/>
</dbReference>
<dbReference type="Gene3D" id="3.30.40.10">
    <property type="entry name" value="Zinc/RING finger domain, C3HC4 (zinc finger)"/>
    <property type="match status" value="1"/>
</dbReference>
<dbReference type="CDD" id="cd16615">
    <property type="entry name" value="RING-HC_ZNF598"/>
    <property type="match status" value="1"/>
</dbReference>
<keyword evidence="8" id="KW-0479">Metal-binding</keyword>
<reference evidence="15 16" key="1">
    <citation type="submission" date="2016-03" db="EMBL/GenBank/DDBJ databases">
        <title>Choanephora cucurbitarum.</title>
        <authorList>
            <person name="Min B."/>
            <person name="Park H."/>
            <person name="Park J.-H."/>
            <person name="Shin H.-D."/>
            <person name="Choi I.-G."/>
        </authorList>
    </citation>
    <scope>NUCLEOTIDE SEQUENCE [LARGE SCALE GENOMIC DNA]</scope>
    <source>
        <strain evidence="15 16">KUS-F28377</strain>
    </source>
</reference>
<dbReference type="InterPro" id="IPR013087">
    <property type="entry name" value="Znf_C2H2_type"/>
</dbReference>
<evidence type="ECO:0000313" key="15">
    <source>
        <dbReference type="EMBL" id="OBZ90437.1"/>
    </source>
</evidence>
<keyword evidence="10" id="KW-0862">Zinc</keyword>
<feature type="compositionally biased region" description="Low complexity" evidence="13">
    <location>
        <begin position="334"/>
        <end position="348"/>
    </location>
</feature>
<dbReference type="GO" id="GO:0005737">
    <property type="term" value="C:cytoplasm"/>
    <property type="evidence" value="ECO:0007669"/>
    <property type="project" value="UniProtKB-SubCell"/>
</dbReference>
<feature type="domain" description="RING-type" evidence="14">
    <location>
        <begin position="29"/>
        <end position="69"/>
    </location>
</feature>
<dbReference type="Pfam" id="PF25447">
    <property type="entry name" value="RING_ZNF598"/>
    <property type="match status" value="1"/>
</dbReference>
<evidence type="ECO:0000256" key="7">
    <source>
        <dbReference type="ARBA" id="ARBA00022679"/>
    </source>
</evidence>
<dbReference type="SUPFAM" id="SSF57850">
    <property type="entry name" value="RING/U-box"/>
    <property type="match status" value="1"/>
</dbReference>
<dbReference type="EMBL" id="LUGH01000049">
    <property type="protein sequence ID" value="OBZ90437.1"/>
    <property type="molecule type" value="Genomic_DNA"/>
</dbReference>
<dbReference type="FunCoup" id="A0A1C7NMW9">
    <property type="interactions" value="83"/>
</dbReference>
<proteinExistence type="inferred from homology"/>
<evidence type="ECO:0000256" key="4">
    <source>
        <dbReference type="ARBA" id="ARBA00012483"/>
    </source>
</evidence>
<evidence type="ECO:0000256" key="1">
    <source>
        <dbReference type="ARBA" id="ARBA00000900"/>
    </source>
</evidence>
<comment type="subcellular location">
    <subcellularLocation>
        <location evidence="2">Cytoplasm</location>
    </subcellularLocation>
</comment>
<dbReference type="GO" id="GO:0072344">
    <property type="term" value="P:rescue of stalled ribosome"/>
    <property type="evidence" value="ECO:0007669"/>
    <property type="project" value="InterPro"/>
</dbReference>
<evidence type="ECO:0000256" key="13">
    <source>
        <dbReference type="SAM" id="MobiDB-lite"/>
    </source>
</evidence>
<dbReference type="SMART" id="SM00355">
    <property type="entry name" value="ZnF_C2H2"/>
    <property type="match status" value="4"/>
</dbReference>
<keyword evidence="16" id="KW-1185">Reference proteome</keyword>
<comment type="catalytic activity">
    <reaction evidence="1">
        <text>S-ubiquitinyl-[E2 ubiquitin-conjugating enzyme]-L-cysteine + [acceptor protein]-L-lysine = [E2 ubiquitin-conjugating enzyme]-L-cysteine + N(6)-ubiquitinyl-[acceptor protein]-L-lysine.</text>
        <dbReference type="EC" id="2.3.2.27"/>
    </reaction>
</comment>
<evidence type="ECO:0000256" key="3">
    <source>
        <dbReference type="ARBA" id="ARBA00004906"/>
    </source>
</evidence>
<dbReference type="Pfam" id="PF23202">
    <property type="entry name" value="PAH_ZNF598"/>
    <property type="match status" value="1"/>
</dbReference>
<dbReference type="Proteomes" id="UP000093000">
    <property type="component" value="Unassembled WGS sequence"/>
</dbReference>
<accession>A0A1C7NMW9</accession>
<feature type="region of interest" description="Disordered" evidence="13">
    <location>
        <begin position="500"/>
        <end position="533"/>
    </location>
</feature>
<evidence type="ECO:0000313" key="16">
    <source>
        <dbReference type="Proteomes" id="UP000093000"/>
    </source>
</evidence>
<comment type="pathway">
    <text evidence="3">Protein modification; protein ubiquitination.</text>
</comment>
<dbReference type="PANTHER" id="PTHR22938:SF0">
    <property type="entry name" value="E3 UBIQUITIN-PROTEIN LIGASE ZNF598"/>
    <property type="match status" value="1"/>
</dbReference>
<dbReference type="InterPro" id="IPR013083">
    <property type="entry name" value="Znf_RING/FYVE/PHD"/>
</dbReference>
<dbReference type="InterPro" id="IPR056437">
    <property type="entry name" value="Znf-C2H2_ZNF598/HEL2"/>
</dbReference>
<dbReference type="PROSITE" id="PS00028">
    <property type="entry name" value="ZINC_FINGER_C2H2_1"/>
    <property type="match status" value="1"/>
</dbReference>
<gene>
    <name evidence="15" type="ORF">A0J61_01503</name>
</gene>
<dbReference type="GO" id="GO:0043022">
    <property type="term" value="F:ribosome binding"/>
    <property type="evidence" value="ECO:0007669"/>
    <property type="project" value="TreeGrafter"/>
</dbReference>
<evidence type="ECO:0000256" key="8">
    <source>
        <dbReference type="ARBA" id="ARBA00022723"/>
    </source>
</evidence>
<dbReference type="STRING" id="101091.A0A1C7NMW9"/>
<sequence length="661" mass="74904">MSNTKKDKQKERKPNRSLPKEEEEEGELCFICTEPVSIFAVSECDHRTCHKCTLRLRALYETRNCAYCKAEQKWVLLTKDADKPFDQYIPSDTPFADKELNIRFETQEMYNEAMNLLKYNCPHDCQETANDLTELKLHVRKTHGLNLCDLCCQHKKVFPSEQYLYTASQLTKHYREGDKDFNKEDETGFSGHPECSFCKTRFYGTDELFVHCRDQHEQCFICVRNGKRHEYYVNYASLEDHFKSDHFICPYPSCLEKKFVVFESSIDLKAHEVEVHGESISGLQRSLQSQSRQLEVNFQYESYRDQRKKGKKREEQTATPPPSNSLDAFPRIDSSSSIASSSNSNNSNQQKEPAKPARTVPGASTKKGKGKAIQKPAGFGALSGTPVDVAPPTNALSSSTTESQHDLNTVALHTDFIGKVGNMLQSKAKVQEFRTLTSAYRKSNISCQDYVNQIYLLTNQHVQNTARIIKGVEDLLDIEDKKTELIRVWRNKQTALSNFPALETKEKPKQPASRVLVIKPQPKKSVVGQKKKTSNNVWDKVATAASVATSSRSPLSSATNSPQTSRPSSPPSTPPSWASDQRSPERQSKNDFPSLKPQLFPSLPTAAPKHDIIRNMRQNKQANGYAWGSSATDLPEQQQEDTQDNKKKKGRKNKVLFRVGL</sequence>
<evidence type="ECO:0000256" key="11">
    <source>
        <dbReference type="ARBA" id="ARBA00035113"/>
    </source>
</evidence>
<evidence type="ECO:0000259" key="14">
    <source>
        <dbReference type="PROSITE" id="PS50089"/>
    </source>
</evidence>
<dbReference type="EC" id="2.3.2.27" evidence="4"/>
<dbReference type="InterPro" id="IPR044288">
    <property type="entry name" value="ZNF598/HEL2"/>
</dbReference>
<evidence type="ECO:0000256" key="5">
    <source>
        <dbReference type="ARBA" id="ARBA00022490"/>
    </source>
</evidence>
<feature type="compositionally biased region" description="Basic residues" evidence="13">
    <location>
        <begin position="646"/>
        <end position="655"/>
    </location>
</feature>
<evidence type="ECO:0000256" key="12">
    <source>
        <dbReference type="PROSITE-ProRule" id="PRU00175"/>
    </source>
</evidence>
<evidence type="ECO:0000256" key="10">
    <source>
        <dbReference type="ARBA" id="ARBA00022833"/>
    </source>
</evidence>
<dbReference type="Pfam" id="PF23230">
    <property type="entry name" value="zf-C2H2_13"/>
    <property type="match status" value="1"/>
</dbReference>
<dbReference type="AlphaFoldDB" id="A0A1C7NMW9"/>
<keyword evidence="5" id="KW-0963">Cytoplasm</keyword>
<feature type="region of interest" description="Disordered" evidence="13">
    <location>
        <begin position="546"/>
        <end position="661"/>
    </location>
</feature>
<organism evidence="15 16">
    <name type="scientific">Choanephora cucurbitarum</name>
    <dbReference type="NCBI Taxonomy" id="101091"/>
    <lineage>
        <taxon>Eukaryota</taxon>
        <taxon>Fungi</taxon>
        <taxon>Fungi incertae sedis</taxon>
        <taxon>Mucoromycota</taxon>
        <taxon>Mucoromycotina</taxon>
        <taxon>Mucoromycetes</taxon>
        <taxon>Mucorales</taxon>
        <taxon>Mucorineae</taxon>
        <taxon>Choanephoraceae</taxon>
        <taxon>Choanephoroideae</taxon>
        <taxon>Choanephora</taxon>
    </lineage>
</organism>
<keyword evidence="9 12" id="KW-0863">Zinc-finger</keyword>
<evidence type="ECO:0000256" key="6">
    <source>
        <dbReference type="ARBA" id="ARBA00022553"/>
    </source>
</evidence>
<dbReference type="GO" id="GO:0008270">
    <property type="term" value="F:zinc ion binding"/>
    <property type="evidence" value="ECO:0007669"/>
    <property type="project" value="UniProtKB-KW"/>
</dbReference>
<comment type="similarity">
    <text evidence="11">Belongs to the ZNF598/HEL2 family.</text>
</comment>
<evidence type="ECO:0000256" key="9">
    <source>
        <dbReference type="ARBA" id="ARBA00022771"/>
    </source>
</evidence>
<keyword evidence="6" id="KW-0597">Phosphoprotein</keyword>
<evidence type="ECO:0000256" key="2">
    <source>
        <dbReference type="ARBA" id="ARBA00004496"/>
    </source>
</evidence>
<dbReference type="PROSITE" id="PS50089">
    <property type="entry name" value="ZF_RING_2"/>
    <property type="match status" value="1"/>
</dbReference>
<dbReference type="GO" id="GO:0061630">
    <property type="term" value="F:ubiquitin protein ligase activity"/>
    <property type="evidence" value="ECO:0007669"/>
    <property type="project" value="UniProtKB-EC"/>
</dbReference>
<dbReference type="OrthoDB" id="3838338at2759"/>
<dbReference type="InterPro" id="IPR001841">
    <property type="entry name" value="Znf_RING"/>
</dbReference>
<protein>
    <recommendedName>
        <fullName evidence="4">RING-type E3 ubiquitin transferase</fullName>
        <ecNumber evidence="4">2.3.2.27</ecNumber>
    </recommendedName>
</protein>
<keyword evidence="7" id="KW-0808">Transferase</keyword>
<dbReference type="InterPro" id="IPR041888">
    <property type="entry name" value="RING-HC_ZNF598/HEL2"/>
</dbReference>